<dbReference type="Pfam" id="PF01161">
    <property type="entry name" value="PBP"/>
    <property type="match status" value="1"/>
</dbReference>
<accession>A0A0B5DU85</accession>
<keyword evidence="1" id="KW-0732">Signal</keyword>
<dbReference type="CDD" id="cd00865">
    <property type="entry name" value="PEBP_bact_arch"/>
    <property type="match status" value="1"/>
</dbReference>
<dbReference type="InterPro" id="IPR005247">
    <property type="entry name" value="YbhB_YbcL/LppC-like"/>
</dbReference>
<name>A0A0B5DU85_9RHOB</name>
<proteinExistence type="predicted"/>
<evidence type="ECO:0000313" key="3">
    <source>
        <dbReference type="Proteomes" id="UP000031521"/>
    </source>
</evidence>
<dbReference type="RefSeq" id="WP_043867972.1">
    <property type="nucleotide sequence ID" value="NZ_CP004393.1"/>
</dbReference>
<evidence type="ECO:0000256" key="1">
    <source>
        <dbReference type="SAM" id="SignalP"/>
    </source>
</evidence>
<dbReference type="InterPro" id="IPR008914">
    <property type="entry name" value="PEBP"/>
</dbReference>
<dbReference type="HOGENOM" id="CLU_083918_2_0_5"/>
<evidence type="ECO:0000313" key="2">
    <source>
        <dbReference type="EMBL" id="AJE44790.1"/>
    </source>
</evidence>
<dbReference type="OrthoDB" id="9797506at2"/>
<reference evidence="2 3" key="1">
    <citation type="journal article" date="2014" name="Int. J. Syst. Evol. Microbiol.">
        <title>Celeribacter indicus sp. nov., a polycyclic aromatic hydrocarbon-degrading bacterium from deep-sea sediment and reclassification of Huaishuia halophila as Celeribacter halophilus comb. nov.</title>
        <authorList>
            <person name="Lai Q."/>
            <person name="Cao J."/>
            <person name="Yuan J."/>
            <person name="Li F."/>
            <person name="Shao Z."/>
        </authorList>
    </citation>
    <scope>NUCLEOTIDE SEQUENCE [LARGE SCALE GENOMIC DNA]</scope>
    <source>
        <strain evidence="2">P73</strain>
    </source>
</reference>
<sequence>MRLEFALACAATLVMSAPVVAGDFTLTSTDISEGAQLSAAQVFGGFGCSGGNVSPQLAWSDAPEGTKSFALTAYDPDAPTGSGWWHWSVVNIPASVSEFPSGISGALDNGALELVNDYGATGFGGACPPAGEVHRYVFTIHALGVEVLDIPETASNALAGFMINANTLGRTQITAVYTR</sequence>
<gene>
    <name evidence="2" type="ORF">P73_0075</name>
</gene>
<feature type="signal peptide" evidence="1">
    <location>
        <begin position="1"/>
        <end position="21"/>
    </location>
</feature>
<dbReference type="PANTHER" id="PTHR30289:SF1">
    <property type="entry name" value="PEBP (PHOSPHATIDYLETHANOLAMINE-BINDING PROTEIN) FAMILY PROTEIN"/>
    <property type="match status" value="1"/>
</dbReference>
<protein>
    <submittedName>
        <fullName evidence="2">Phospholipid-binding protein</fullName>
    </submittedName>
</protein>
<dbReference type="Proteomes" id="UP000031521">
    <property type="component" value="Chromosome"/>
</dbReference>
<organism evidence="2 3">
    <name type="scientific">Celeribacter indicus</name>
    <dbReference type="NCBI Taxonomy" id="1208324"/>
    <lineage>
        <taxon>Bacteria</taxon>
        <taxon>Pseudomonadati</taxon>
        <taxon>Pseudomonadota</taxon>
        <taxon>Alphaproteobacteria</taxon>
        <taxon>Rhodobacterales</taxon>
        <taxon>Roseobacteraceae</taxon>
        <taxon>Celeribacter</taxon>
    </lineage>
</organism>
<dbReference type="AlphaFoldDB" id="A0A0B5DU85"/>
<dbReference type="EMBL" id="CP004393">
    <property type="protein sequence ID" value="AJE44790.1"/>
    <property type="molecule type" value="Genomic_DNA"/>
</dbReference>
<dbReference type="PANTHER" id="PTHR30289">
    <property type="entry name" value="UNCHARACTERIZED PROTEIN YBCL-RELATED"/>
    <property type="match status" value="1"/>
</dbReference>
<dbReference type="STRING" id="1208324.P73_0075"/>
<keyword evidence="3" id="KW-1185">Reference proteome</keyword>
<dbReference type="Gene3D" id="3.90.280.10">
    <property type="entry name" value="PEBP-like"/>
    <property type="match status" value="1"/>
</dbReference>
<dbReference type="NCBIfam" id="TIGR00481">
    <property type="entry name" value="YbhB/YbcL family Raf kinase inhibitor-like protein"/>
    <property type="match status" value="1"/>
</dbReference>
<dbReference type="InterPro" id="IPR036610">
    <property type="entry name" value="PEBP-like_sf"/>
</dbReference>
<dbReference type="KEGG" id="cid:P73_0075"/>
<dbReference type="SUPFAM" id="SSF49777">
    <property type="entry name" value="PEBP-like"/>
    <property type="match status" value="1"/>
</dbReference>
<feature type="chain" id="PRO_5002100333" evidence="1">
    <location>
        <begin position="22"/>
        <end position="179"/>
    </location>
</feature>